<protein>
    <submittedName>
        <fullName evidence="3">Unannotated protein</fullName>
    </submittedName>
</protein>
<gene>
    <name evidence="2" type="ORF">UFOPK3164_00616</name>
    <name evidence="3" type="ORF">UFOPK3427_00389</name>
    <name evidence="4" type="ORF">UFOPK4112_01306</name>
</gene>
<dbReference type="EMBL" id="CAFBLT010000001">
    <property type="protein sequence ID" value="CAB4864231.1"/>
    <property type="molecule type" value="Genomic_DNA"/>
</dbReference>
<evidence type="ECO:0000256" key="1">
    <source>
        <dbReference type="SAM" id="MobiDB-lite"/>
    </source>
</evidence>
<sequence>MGSKGSKPRKPKHPLGKVPKYEEPNNIPMAGLGGGASVGLGREGHSSDHHKNKPPGKLGAGFLRLLGLKKKQP</sequence>
<organism evidence="3">
    <name type="scientific">freshwater metagenome</name>
    <dbReference type="NCBI Taxonomy" id="449393"/>
    <lineage>
        <taxon>unclassified sequences</taxon>
        <taxon>metagenomes</taxon>
        <taxon>ecological metagenomes</taxon>
    </lineage>
</organism>
<evidence type="ECO:0000313" key="3">
    <source>
        <dbReference type="EMBL" id="CAB4864231.1"/>
    </source>
</evidence>
<name>A0A6J7D233_9ZZZZ</name>
<dbReference type="AlphaFoldDB" id="A0A6J7D233"/>
<reference evidence="3" key="1">
    <citation type="submission" date="2020-05" db="EMBL/GenBank/DDBJ databases">
        <authorList>
            <person name="Chiriac C."/>
            <person name="Salcher M."/>
            <person name="Ghai R."/>
            <person name="Kavagutti S V."/>
        </authorList>
    </citation>
    <scope>NUCLEOTIDE SEQUENCE</scope>
</reference>
<feature type="compositionally biased region" description="Basic residues" evidence="1">
    <location>
        <begin position="1"/>
        <end position="15"/>
    </location>
</feature>
<dbReference type="EMBL" id="CAFABE010000020">
    <property type="protein sequence ID" value="CAB4823987.1"/>
    <property type="molecule type" value="Genomic_DNA"/>
</dbReference>
<evidence type="ECO:0000313" key="4">
    <source>
        <dbReference type="EMBL" id="CAB5027156.1"/>
    </source>
</evidence>
<dbReference type="EMBL" id="CAFBPM010000013">
    <property type="protein sequence ID" value="CAB5027156.1"/>
    <property type="molecule type" value="Genomic_DNA"/>
</dbReference>
<proteinExistence type="predicted"/>
<accession>A0A6J7D233</accession>
<evidence type="ECO:0000313" key="2">
    <source>
        <dbReference type="EMBL" id="CAB4823987.1"/>
    </source>
</evidence>
<feature type="region of interest" description="Disordered" evidence="1">
    <location>
        <begin position="1"/>
        <end position="73"/>
    </location>
</feature>